<comment type="caution">
    <text evidence="2">The sequence shown here is derived from an EMBL/GenBank/DDBJ whole genome shotgun (WGS) entry which is preliminary data.</text>
</comment>
<dbReference type="GO" id="GO:0030655">
    <property type="term" value="P:beta-lactam antibiotic catabolic process"/>
    <property type="evidence" value="ECO:0007669"/>
    <property type="project" value="InterPro"/>
</dbReference>
<organism evidence="2 3">
    <name type="scientific">Gordonia aquimaris</name>
    <dbReference type="NCBI Taxonomy" id="2984863"/>
    <lineage>
        <taxon>Bacteria</taxon>
        <taxon>Bacillati</taxon>
        <taxon>Actinomycetota</taxon>
        <taxon>Actinomycetes</taxon>
        <taxon>Mycobacteriales</taxon>
        <taxon>Gordoniaceae</taxon>
        <taxon>Gordonia</taxon>
    </lineage>
</organism>
<dbReference type="InterPro" id="IPR045155">
    <property type="entry name" value="Beta-lactam_cat"/>
</dbReference>
<dbReference type="GO" id="GO:0008800">
    <property type="term" value="F:beta-lactamase activity"/>
    <property type="evidence" value="ECO:0007669"/>
    <property type="project" value="InterPro"/>
</dbReference>
<dbReference type="RefSeq" id="WP_266063283.1">
    <property type="nucleotide sequence ID" value="NZ_JAPKFM010000026.1"/>
</dbReference>
<feature type="domain" description="Beta-lactamase class A catalytic" evidence="1">
    <location>
        <begin position="106"/>
        <end position="245"/>
    </location>
</feature>
<gene>
    <name evidence="2" type="ORF">OSB52_20025</name>
</gene>
<dbReference type="AlphaFoldDB" id="A0A9X3I6T2"/>
<dbReference type="Gene3D" id="3.40.710.10">
    <property type="entry name" value="DD-peptidase/beta-lactamase superfamily"/>
    <property type="match status" value="1"/>
</dbReference>
<dbReference type="SUPFAM" id="SSF56601">
    <property type="entry name" value="beta-lactamase/transpeptidase-like"/>
    <property type="match status" value="1"/>
</dbReference>
<protein>
    <recommendedName>
        <fullName evidence="1">Beta-lactamase class A catalytic domain-containing protein</fullName>
    </recommendedName>
</protein>
<evidence type="ECO:0000313" key="3">
    <source>
        <dbReference type="Proteomes" id="UP001143347"/>
    </source>
</evidence>
<keyword evidence="3" id="KW-1185">Reference proteome</keyword>
<dbReference type="EMBL" id="JAPKFM010000026">
    <property type="protein sequence ID" value="MCX2966375.1"/>
    <property type="molecule type" value="Genomic_DNA"/>
</dbReference>
<proteinExistence type="predicted"/>
<evidence type="ECO:0000313" key="2">
    <source>
        <dbReference type="EMBL" id="MCX2966375.1"/>
    </source>
</evidence>
<dbReference type="Proteomes" id="UP001143347">
    <property type="component" value="Unassembled WGS sequence"/>
</dbReference>
<reference evidence="2" key="1">
    <citation type="submission" date="2022-10" db="EMBL/GenBank/DDBJ databases">
        <title>WGS of marine actinomycetes from Thailand.</title>
        <authorList>
            <person name="Thawai C."/>
        </authorList>
    </citation>
    <scope>NUCLEOTIDE SEQUENCE</scope>
    <source>
        <strain evidence="2">SW21</strain>
    </source>
</reference>
<evidence type="ECO:0000259" key="1">
    <source>
        <dbReference type="Pfam" id="PF13354"/>
    </source>
</evidence>
<accession>A0A9X3I6T2</accession>
<name>A0A9X3I6T2_9ACTN</name>
<dbReference type="InterPro" id="IPR012338">
    <property type="entry name" value="Beta-lactam/transpept-like"/>
</dbReference>
<dbReference type="Pfam" id="PF13354">
    <property type="entry name" value="Beta-lactamase2"/>
    <property type="match status" value="1"/>
</dbReference>
<sequence>MLITAMIGLRVPTARLPAERTTAAADTAHSSSIGSRAMRAADVAAGAIADVDVAVAVLDRVTGDVVGNGQAMGPMFSASLAKVVVAVDMLDRRRSAALPLSENDVELIRRALGPSDDSAMNDLWTRFDRMGAVGRVATRLGLTDTAAPIEPDIWGWMTTTASDATRLLAYVAEMPPPDADVIIGALAQAPPVAADGFAQDFGLQAPGIRDVTAAKQGWMRWPTDTAHLHSAGFVGADRRFVVAVLGRHTFPDPDWQTLRRSVTMAATAAVGVLRGRIGSPGAGHLAVPNVHLPGVVAHLH</sequence>